<evidence type="ECO:0000256" key="7">
    <source>
        <dbReference type="ARBA" id="ARBA00023010"/>
    </source>
</evidence>
<keyword evidence="6 10" id="KW-0653">Protein transport</keyword>
<dbReference type="GO" id="GO:0005743">
    <property type="term" value="C:mitochondrial inner membrane"/>
    <property type="evidence" value="ECO:0007669"/>
    <property type="project" value="UniProtKB-SubCell"/>
</dbReference>
<dbReference type="GO" id="GO:0046872">
    <property type="term" value="F:metal ion binding"/>
    <property type="evidence" value="ECO:0007669"/>
    <property type="project" value="UniProtKB-KW"/>
</dbReference>
<keyword evidence="5" id="KW-0862">Zinc</keyword>
<name>A0A433QBI6_9FUNG</name>
<evidence type="ECO:0000256" key="5">
    <source>
        <dbReference type="ARBA" id="ARBA00022833"/>
    </source>
</evidence>
<dbReference type="InterPro" id="IPR050673">
    <property type="entry name" value="Mito_inner_translocase_sub"/>
</dbReference>
<organism evidence="12 13">
    <name type="scientific">Jimgerdemannia flammicorona</name>
    <dbReference type="NCBI Taxonomy" id="994334"/>
    <lineage>
        <taxon>Eukaryota</taxon>
        <taxon>Fungi</taxon>
        <taxon>Fungi incertae sedis</taxon>
        <taxon>Mucoromycota</taxon>
        <taxon>Mucoromycotina</taxon>
        <taxon>Endogonomycetes</taxon>
        <taxon>Endogonales</taxon>
        <taxon>Endogonaceae</taxon>
        <taxon>Jimgerdemannia</taxon>
    </lineage>
</organism>
<evidence type="ECO:0000259" key="11">
    <source>
        <dbReference type="Pfam" id="PF02953"/>
    </source>
</evidence>
<evidence type="ECO:0000256" key="1">
    <source>
        <dbReference type="ARBA" id="ARBA00006720"/>
    </source>
</evidence>
<keyword evidence="9 10" id="KW-1015">Disulfide bond</keyword>
<keyword evidence="8 10" id="KW-0496">Mitochondrion</keyword>
<comment type="subcellular location">
    <subcellularLocation>
        <location evidence="10">Mitochondrion inner membrane</location>
        <topology evidence="10">Peripheral membrane protein</topology>
        <orientation evidence="10">Intermembrane side</orientation>
    </subcellularLocation>
</comment>
<comment type="domain">
    <text evidence="10">The twin CX3C motif contains 4 conserved Cys residues that form 2 disulfide bonds in the mitochondrial intermembrane space.</text>
</comment>
<dbReference type="SUPFAM" id="SSF144122">
    <property type="entry name" value="Tim10-like"/>
    <property type="match status" value="1"/>
</dbReference>
<dbReference type="InterPro" id="IPR004217">
    <property type="entry name" value="Tim10-like"/>
</dbReference>
<gene>
    <name evidence="12" type="ORF">BC938DRAFT_483720</name>
</gene>
<keyword evidence="13" id="KW-1185">Reference proteome</keyword>
<dbReference type="InterPro" id="IPR035427">
    <property type="entry name" value="Tim10-like_dom_sf"/>
</dbReference>
<dbReference type="PANTHER" id="PTHR13172">
    <property type="entry name" value="MITOCHONDRIAL IMPORT INNER MEMBRANE TRANSLOCASE SUBUNIT TIM9B"/>
    <property type="match status" value="1"/>
</dbReference>
<evidence type="ECO:0000256" key="10">
    <source>
        <dbReference type="RuleBase" id="RU367043"/>
    </source>
</evidence>
<comment type="subunit">
    <text evidence="10">Heterohexamer.</text>
</comment>
<comment type="similarity">
    <text evidence="1 10">Belongs to the small Tim family.</text>
</comment>
<evidence type="ECO:0000313" key="13">
    <source>
        <dbReference type="Proteomes" id="UP000274822"/>
    </source>
</evidence>
<dbReference type="GO" id="GO:0015031">
    <property type="term" value="P:protein transport"/>
    <property type="evidence" value="ECO:0007669"/>
    <property type="project" value="UniProtKB-KW"/>
</dbReference>
<evidence type="ECO:0000256" key="8">
    <source>
        <dbReference type="ARBA" id="ARBA00023128"/>
    </source>
</evidence>
<reference evidence="12 13" key="1">
    <citation type="journal article" date="2018" name="New Phytol.">
        <title>Phylogenomics of Endogonaceae and evolution of mycorrhizas within Mucoromycota.</title>
        <authorList>
            <person name="Chang Y."/>
            <person name="Desiro A."/>
            <person name="Na H."/>
            <person name="Sandor L."/>
            <person name="Lipzen A."/>
            <person name="Clum A."/>
            <person name="Barry K."/>
            <person name="Grigoriev I.V."/>
            <person name="Martin F.M."/>
            <person name="Stajich J.E."/>
            <person name="Smith M.E."/>
            <person name="Bonito G."/>
            <person name="Spatafora J.W."/>
        </authorList>
    </citation>
    <scope>NUCLEOTIDE SEQUENCE [LARGE SCALE GENOMIC DNA]</scope>
    <source>
        <strain evidence="12 13">AD002</strain>
    </source>
</reference>
<dbReference type="Proteomes" id="UP000274822">
    <property type="component" value="Unassembled WGS sequence"/>
</dbReference>
<evidence type="ECO:0000256" key="2">
    <source>
        <dbReference type="ARBA" id="ARBA00022448"/>
    </source>
</evidence>
<protein>
    <recommendedName>
        <fullName evidence="10">Mitochondrial import inner membrane translocase subunit</fullName>
    </recommendedName>
</protein>
<keyword evidence="10" id="KW-0143">Chaperone</keyword>
<evidence type="ECO:0000256" key="6">
    <source>
        <dbReference type="ARBA" id="ARBA00022927"/>
    </source>
</evidence>
<keyword evidence="4 10" id="KW-0999">Mitochondrion inner membrane</keyword>
<proteinExistence type="inferred from homology"/>
<keyword evidence="2 10" id="KW-0813">Transport</keyword>
<dbReference type="AlphaFoldDB" id="A0A433QBI6"/>
<keyword evidence="7 10" id="KW-0811">Translocation</keyword>
<accession>A0A433QBI6</accession>
<keyword evidence="4 10" id="KW-0472">Membrane</keyword>
<evidence type="ECO:0000256" key="9">
    <source>
        <dbReference type="ARBA" id="ARBA00023157"/>
    </source>
</evidence>
<keyword evidence="3" id="KW-0479">Metal-binding</keyword>
<dbReference type="Pfam" id="PF02953">
    <property type="entry name" value="zf-Tim10_DDP"/>
    <property type="match status" value="1"/>
</dbReference>
<evidence type="ECO:0000313" key="12">
    <source>
        <dbReference type="EMBL" id="RUS27099.1"/>
    </source>
</evidence>
<dbReference type="EMBL" id="RBNJ01009049">
    <property type="protein sequence ID" value="RUS27099.1"/>
    <property type="molecule type" value="Genomic_DNA"/>
</dbReference>
<comment type="function">
    <text evidence="10">Mitochondrial intermembrane chaperone that participates in the import and insertion of some multi-pass transmembrane proteins into the mitochondrial inner membrane. Also required for the transfer of beta-barrel precursors from the TOM complex to the sorting and assembly machinery (SAM complex) of the outer membrane. Acts as a chaperone-like protein that protects the hydrophobic precursors from aggregation and guide them through the mitochondrial intermembrane space.</text>
</comment>
<evidence type="ECO:0000256" key="3">
    <source>
        <dbReference type="ARBA" id="ARBA00022723"/>
    </source>
</evidence>
<dbReference type="Gene3D" id="1.10.287.810">
    <property type="entry name" value="Mitochondrial import inner membrane translocase subunit tim13 like domains"/>
    <property type="match status" value="1"/>
</dbReference>
<evidence type="ECO:0000256" key="4">
    <source>
        <dbReference type="ARBA" id="ARBA00022792"/>
    </source>
</evidence>
<feature type="domain" description="Tim10-like" evidence="11">
    <location>
        <begin position="1"/>
        <end position="55"/>
    </location>
</feature>
<sequence length="66" mass="7734">MKDIMKMYQNLVERCFNDCVNDFTSKTITSKEENCVNRCAAKILNHSERVGARFGELNQQMMNQQQ</sequence>
<comment type="caution">
    <text evidence="12">The sequence shown here is derived from an EMBL/GenBank/DDBJ whole genome shotgun (WGS) entry which is preliminary data.</text>
</comment>